<protein>
    <recommendedName>
        <fullName evidence="12">NADPH-dependent diflavin oxidoreductase 1</fullName>
    </recommendedName>
</protein>
<dbReference type="InterPro" id="IPR008254">
    <property type="entry name" value="Flavodoxin/NO_synth"/>
</dbReference>
<dbReference type="PROSITE" id="PS51384">
    <property type="entry name" value="FAD_FR"/>
    <property type="match status" value="1"/>
</dbReference>
<evidence type="ECO:0000259" key="8">
    <source>
        <dbReference type="PROSITE" id="PS50902"/>
    </source>
</evidence>
<dbReference type="SUPFAM" id="SSF52218">
    <property type="entry name" value="Flavoproteins"/>
    <property type="match status" value="1"/>
</dbReference>
<dbReference type="InterPro" id="IPR023173">
    <property type="entry name" value="NADPH_Cyt_P450_Rdtase_alpha"/>
</dbReference>
<dbReference type="Gene3D" id="1.20.990.10">
    <property type="entry name" value="NADPH-cytochrome p450 Reductase, Chain A, domain 3"/>
    <property type="match status" value="1"/>
</dbReference>
<sequence length="593" mass="65428">MGSCLILYATQSGDAEEMAVRIWSPLRCFEESLGSPVSIGEYKAVDLATEGRVVLFVVSTTGDGVVPDEMKIFWRILLNRNLSNTALADLRYSVVGLGDSGYDLFNAAARKLDKRLLSLGAKQCLQPVLCDAADPLTTDKAMDEFQSSLLKLLYGPTSETSQYKIPPPVYAVKATPGLNSESMASTKWSSTSSGGVSSGRLSMASVISNTGLSDPSIEGRDVRHVKLKTIKPMDYSPGDVVYVYPRNPSQAVESFLDMMRLDGNQVVEIEARGPSLNVRSPCSIREIVYGHLDLLGTPSRRFMEKLSGYAVEERERERLSYLASEEGSGELYQYAVSESRSTALVFRDFPSVRPGLSDLLGLVPRLRPRAFSIASSSRATPGEIHLCAAIVRYRTSLPNLPERVGLCSGFLSQLDPNDLVPFRITRGTLNFPNEPCGPVIMVGPGTGIAPFRAFLLHSSRVDTVRLPNVYQSRYENDVDLPNKALLRWTRFFIFQKFELFFGCRREAEDFLFKEELTSLESTGRLSLLVTAFSREQRQKVYVQDKIASHQNELASLLDHDDARIYVAGTAGAMPKAVRAFVNSSAASNLRQTT</sequence>
<comment type="cofactor">
    <cofactor evidence="2">
        <name>FAD</name>
        <dbReference type="ChEBI" id="CHEBI:57692"/>
    </cofactor>
</comment>
<dbReference type="Gene3D" id="2.40.30.10">
    <property type="entry name" value="Translation factors"/>
    <property type="match status" value="1"/>
</dbReference>
<dbReference type="InterPro" id="IPR001094">
    <property type="entry name" value="Flavdoxin-like"/>
</dbReference>
<organism evidence="10 11">
    <name type="scientific">Rhodosorus marinus</name>
    <dbReference type="NCBI Taxonomy" id="101924"/>
    <lineage>
        <taxon>Eukaryota</taxon>
        <taxon>Rhodophyta</taxon>
        <taxon>Stylonematophyceae</taxon>
        <taxon>Stylonematales</taxon>
        <taxon>Stylonemataceae</taxon>
        <taxon>Rhodosorus</taxon>
    </lineage>
</organism>
<evidence type="ECO:0000256" key="5">
    <source>
        <dbReference type="ARBA" id="ARBA00022827"/>
    </source>
</evidence>
<evidence type="ECO:0000256" key="4">
    <source>
        <dbReference type="ARBA" id="ARBA00022643"/>
    </source>
</evidence>
<keyword evidence="4" id="KW-0288">FMN</keyword>
<accession>A0AAV8UNC0</accession>
<dbReference type="GO" id="GO:0016491">
    <property type="term" value="F:oxidoreductase activity"/>
    <property type="evidence" value="ECO:0007669"/>
    <property type="project" value="UniProtKB-KW"/>
</dbReference>
<dbReference type="InterPro" id="IPR001433">
    <property type="entry name" value="OxRdtase_FAD/NAD-bd"/>
</dbReference>
<keyword evidence="11" id="KW-1185">Reference proteome</keyword>
<keyword evidence="3" id="KW-0285">Flavoprotein</keyword>
<dbReference type="Proteomes" id="UP001157974">
    <property type="component" value="Unassembled WGS sequence"/>
</dbReference>
<dbReference type="Pfam" id="PF00667">
    <property type="entry name" value="FAD_binding_1"/>
    <property type="match status" value="1"/>
</dbReference>
<dbReference type="Gene3D" id="3.40.50.360">
    <property type="match status" value="1"/>
</dbReference>
<keyword evidence="7" id="KW-0560">Oxidoreductase</keyword>
<dbReference type="InterPro" id="IPR017938">
    <property type="entry name" value="Riboflavin_synthase-like_b-brl"/>
</dbReference>
<dbReference type="InterPro" id="IPR017927">
    <property type="entry name" value="FAD-bd_FR_type"/>
</dbReference>
<dbReference type="Gene3D" id="3.40.50.80">
    <property type="entry name" value="Nucleotide-binding domain of ferredoxin-NADP reductase (FNR) module"/>
    <property type="match status" value="1"/>
</dbReference>
<dbReference type="GO" id="GO:0010181">
    <property type="term" value="F:FMN binding"/>
    <property type="evidence" value="ECO:0007669"/>
    <property type="project" value="InterPro"/>
</dbReference>
<keyword evidence="5" id="KW-0274">FAD</keyword>
<dbReference type="PRINTS" id="PR00371">
    <property type="entry name" value="FPNCR"/>
</dbReference>
<evidence type="ECO:0008006" key="12">
    <source>
        <dbReference type="Google" id="ProtNLM"/>
    </source>
</evidence>
<evidence type="ECO:0000256" key="3">
    <source>
        <dbReference type="ARBA" id="ARBA00022630"/>
    </source>
</evidence>
<dbReference type="GO" id="GO:0005829">
    <property type="term" value="C:cytosol"/>
    <property type="evidence" value="ECO:0007669"/>
    <property type="project" value="TreeGrafter"/>
</dbReference>
<evidence type="ECO:0000313" key="10">
    <source>
        <dbReference type="EMBL" id="KAJ8904035.1"/>
    </source>
</evidence>
<dbReference type="InterPro" id="IPR003097">
    <property type="entry name" value="CysJ-like_FAD-binding"/>
</dbReference>
<evidence type="ECO:0000259" key="9">
    <source>
        <dbReference type="PROSITE" id="PS51384"/>
    </source>
</evidence>
<dbReference type="InterPro" id="IPR039261">
    <property type="entry name" value="FNR_nucleotide-bd"/>
</dbReference>
<dbReference type="PANTHER" id="PTHR19384:SF10">
    <property type="entry name" value="NADPH-DEPENDENT DIFLAVIN OXIDOREDUCTASE 1"/>
    <property type="match status" value="1"/>
</dbReference>
<gene>
    <name evidence="10" type="ORF">NDN08_000565</name>
</gene>
<comment type="cofactor">
    <cofactor evidence="1">
        <name>FMN</name>
        <dbReference type="ChEBI" id="CHEBI:58210"/>
    </cofactor>
</comment>
<evidence type="ECO:0000256" key="1">
    <source>
        <dbReference type="ARBA" id="ARBA00001917"/>
    </source>
</evidence>
<dbReference type="SUPFAM" id="SSF52343">
    <property type="entry name" value="Ferredoxin reductase-like, C-terminal NADP-linked domain"/>
    <property type="match status" value="1"/>
</dbReference>
<name>A0AAV8UNC0_9RHOD</name>
<evidence type="ECO:0000256" key="2">
    <source>
        <dbReference type="ARBA" id="ARBA00001974"/>
    </source>
</evidence>
<comment type="caution">
    <text evidence="10">The sequence shown here is derived from an EMBL/GenBank/DDBJ whole genome shotgun (WGS) entry which is preliminary data.</text>
</comment>
<dbReference type="GO" id="GO:0050660">
    <property type="term" value="F:flavin adenine dinucleotide binding"/>
    <property type="evidence" value="ECO:0007669"/>
    <property type="project" value="TreeGrafter"/>
</dbReference>
<evidence type="ECO:0000256" key="6">
    <source>
        <dbReference type="ARBA" id="ARBA00022857"/>
    </source>
</evidence>
<dbReference type="EMBL" id="JAMWBK010000006">
    <property type="protein sequence ID" value="KAJ8904035.1"/>
    <property type="molecule type" value="Genomic_DNA"/>
</dbReference>
<proteinExistence type="predicted"/>
<evidence type="ECO:0000313" key="11">
    <source>
        <dbReference type="Proteomes" id="UP001157974"/>
    </source>
</evidence>
<feature type="domain" description="FAD-binding FR-type" evidence="9">
    <location>
        <begin position="199"/>
        <end position="432"/>
    </location>
</feature>
<dbReference type="Pfam" id="PF00258">
    <property type="entry name" value="Flavodoxin_1"/>
    <property type="match status" value="1"/>
</dbReference>
<evidence type="ECO:0000256" key="7">
    <source>
        <dbReference type="ARBA" id="ARBA00023002"/>
    </source>
</evidence>
<dbReference type="PRINTS" id="PR00369">
    <property type="entry name" value="FLAVODOXIN"/>
</dbReference>
<dbReference type="InterPro" id="IPR001709">
    <property type="entry name" value="Flavoprot_Pyr_Nucl_cyt_Rdtase"/>
</dbReference>
<dbReference type="PANTHER" id="PTHR19384">
    <property type="entry name" value="NITRIC OXIDE SYNTHASE-RELATED"/>
    <property type="match status" value="1"/>
</dbReference>
<dbReference type="PROSITE" id="PS50902">
    <property type="entry name" value="FLAVODOXIN_LIKE"/>
    <property type="match status" value="1"/>
</dbReference>
<dbReference type="Pfam" id="PF00175">
    <property type="entry name" value="NAD_binding_1"/>
    <property type="match status" value="1"/>
</dbReference>
<dbReference type="SUPFAM" id="SSF63380">
    <property type="entry name" value="Riboflavin synthase domain-like"/>
    <property type="match status" value="1"/>
</dbReference>
<keyword evidence="6" id="KW-0521">NADP</keyword>
<feature type="domain" description="Flavodoxin-like" evidence="8">
    <location>
        <begin position="4"/>
        <end position="150"/>
    </location>
</feature>
<dbReference type="AlphaFoldDB" id="A0AAV8UNC0"/>
<dbReference type="InterPro" id="IPR029039">
    <property type="entry name" value="Flavoprotein-like_sf"/>
</dbReference>
<reference evidence="10 11" key="1">
    <citation type="journal article" date="2023" name="Nat. Commun.">
        <title>Origin of minicircular mitochondrial genomes in red algae.</title>
        <authorList>
            <person name="Lee Y."/>
            <person name="Cho C.H."/>
            <person name="Lee Y.M."/>
            <person name="Park S.I."/>
            <person name="Yang J.H."/>
            <person name="West J.A."/>
            <person name="Bhattacharya D."/>
            <person name="Yoon H.S."/>
        </authorList>
    </citation>
    <scope>NUCLEOTIDE SEQUENCE [LARGE SCALE GENOMIC DNA]</scope>
    <source>
        <strain evidence="10 11">CCMP1338</strain>
        <tissue evidence="10">Whole cell</tissue>
    </source>
</reference>